<organism evidence="3 4">
    <name type="scientific">Evansella cellulosilytica (strain ATCC 21833 / DSM 2522 / FERM P-1141 / JCM 9156 / N-4)</name>
    <name type="common">Bacillus cellulosilyticus</name>
    <dbReference type="NCBI Taxonomy" id="649639"/>
    <lineage>
        <taxon>Bacteria</taxon>
        <taxon>Bacillati</taxon>
        <taxon>Bacillota</taxon>
        <taxon>Bacilli</taxon>
        <taxon>Bacillales</taxon>
        <taxon>Bacillaceae</taxon>
        <taxon>Evansella</taxon>
    </lineage>
</organism>
<dbReference type="EMBL" id="CP002394">
    <property type="protein sequence ID" value="ADU30394.1"/>
    <property type="molecule type" value="Genomic_DNA"/>
</dbReference>
<keyword evidence="1" id="KW-0812">Transmembrane</keyword>
<feature type="transmembrane region" description="Helical" evidence="1">
    <location>
        <begin position="67"/>
        <end position="83"/>
    </location>
</feature>
<evidence type="ECO:0000256" key="1">
    <source>
        <dbReference type="SAM" id="Phobius"/>
    </source>
</evidence>
<feature type="transmembrane region" description="Helical" evidence="1">
    <location>
        <begin position="95"/>
        <end position="114"/>
    </location>
</feature>
<dbReference type="KEGG" id="bco:Bcell_2133"/>
<sequence>MHTNMSKYDLFKWRLYLWSYPIIIAALCSNVLQWQNYSNLMKSIIIFLIIWNTVAWFLLFKRKYFKTVEIISLCIISITYLFVYERVLSQLNVSAYLSMELLFWTPLIFIYIFIVLKGKKGFIYALTLWIITLCVHMFYSLDLPNEVNYSYIQFHFSSIMYITFLLFSQVIFRSFIESEVIEKYAFKDFLTGINNRRMMYSYLKSEIKNKKELTVIFFDIDHFKKINDQHGHFIGDEILKEVTNVVLTRLTKNETFGRWGGEEFIIVSKGTGLENTITLAEEIRKTIKDHSFTNKLQVTCSFGVKQFQYNDTLNSFLSEADKALYLAKENGRNKVEVTK</sequence>
<feature type="transmembrane region" description="Helical" evidence="1">
    <location>
        <begin position="40"/>
        <end position="60"/>
    </location>
</feature>
<dbReference type="GO" id="GO:0043709">
    <property type="term" value="P:cell adhesion involved in single-species biofilm formation"/>
    <property type="evidence" value="ECO:0007669"/>
    <property type="project" value="TreeGrafter"/>
</dbReference>
<dbReference type="HOGENOM" id="CLU_000445_11_1_9"/>
<gene>
    <name evidence="3" type="ordered locus">Bcell_2133</name>
</gene>
<dbReference type="AlphaFoldDB" id="E6U1N1"/>
<dbReference type="Gene3D" id="3.30.70.270">
    <property type="match status" value="1"/>
</dbReference>
<keyword evidence="1" id="KW-0472">Membrane</keyword>
<keyword evidence="1" id="KW-1133">Transmembrane helix</keyword>
<dbReference type="GO" id="GO:0052621">
    <property type="term" value="F:diguanylate cyclase activity"/>
    <property type="evidence" value="ECO:0007669"/>
    <property type="project" value="TreeGrafter"/>
</dbReference>
<dbReference type="InterPro" id="IPR029787">
    <property type="entry name" value="Nucleotide_cyclase"/>
</dbReference>
<feature type="domain" description="GGDEF" evidence="2">
    <location>
        <begin position="211"/>
        <end position="339"/>
    </location>
</feature>
<dbReference type="CDD" id="cd01949">
    <property type="entry name" value="GGDEF"/>
    <property type="match status" value="1"/>
</dbReference>
<dbReference type="SMART" id="SM00267">
    <property type="entry name" value="GGDEF"/>
    <property type="match status" value="1"/>
</dbReference>
<feature type="transmembrane region" description="Helical" evidence="1">
    <location>
        <begin position="15"/>
        <end position="34"/>
    </location>
</feature>
<dbReference type="PANTHER" id="PTHR45138:SF9">
    <property type="entry name" value="DIGUANYLATE CYCLASE DGCM-RELATED"/>
    <property type="match status" value="1"/>
</dbReference>
<dbReference type="InterPro" id="IPR050469">
    <property type="entry name" value="Diguanylate_Cyclase"/>
</dbReference>
<dbReference type="NCBIfam" id="TIGR00254">
    <property type="entry name" value="GGDEF"/>
    <property type="match status" value="1"/>
</dbReference>
<evidence type="ECO:0000313" key="4">
    <source>
        <dbReference type="Proteomes" id="UP000001401"/>
    </source>
</evidence>
<dbReference type="Pfam" id="PF00990">
    <property type="entry name" value="GGDEF"/>
    <property type="match status" value="1"/>
</dbReference>
<protein>
    <submittedName>
        <fullName evidence="3">Diguanylate cyclase</fullName>
    </submittedName>
</protein>
<dbReference type="InterPro" id="IPR000160">
    <property type="entry name" value="GGDEF_dom"/>
</dbReference>
<evidence type="ECO:0000259" key="2">
    <source>
        <dbReference type="PROSITE" id="PS50887"/>
    </source>
</evidence>
<dbReference type="GO" id="GO:1902201">
    <property type="term" value="P:negative regulation of bacterial-type flagellum-dependent cell motility"/>
    <property type="evidence" value="ECO:0007669"/>
    <property type="project" value="TreeGrafter"/>
</dbReference>
<dbReference type="PROSITE" id="PS50887">
    <property type="entry name" value="GGDEF"/>
    <property type="match status" value="1"/>
</dbReference>
<feature type="transmembrane region" description="Helical" evidence="1">
    <location>
        <begin position="121"/>
        <end position="139"/>
    </location>
</feature>
<name>E6U1N1_EVAC2</name>
<keyword evidence="4" id="KW-1185">Reference proteome</keyword>
<dbReference type="eggNOG" id="COG2199">
    <property type="taxonomic scope" value="Bacteria"/>
</dbReference>
<dbReference type="Proteomes" id="UP000001401">
    <property type="component" value="Chromosome"/>
</dbReference>
<dbReference type="GO" id="GO:0005886">
    <property type="term" value="C:plasma membrane"/>
    <property type="evidence" value="ECO:0007669"/>
    <property type="project" value="TreeGrafter"/>
</dbReference>
<feature type="transmembrane region" description="Helical" evidence="1">
    <location>
        <begin position="151"/>
        <end position="172"/>
    </location>
</feature>
<dbReference type="FunFam" id="3.30.70.270:FF:000001">
    <property type="entry name" value="Diguanylate cyclase domain protein"/>
    <property type="match status" value="1"/>
</dbReference>
<reference evidence="3" key="1">
    <citation type="submission" date="2010-12" db="EMBL/GenBank/DDBJ databases">
        <title>Complete sequence of Bacillus cellulosilyticus DSM 2522.</title>
        <authorList>
            <consortium name="US DOE Joint Genome Institute"/>
            <person name="Lucas S."/>
            <person name="Copeland A."/>
            <person name="Lapidus A."/>
            <person name="Cheng J.-F."/>
            <person name="Bruce D."/>
            <person name="Goodwin L."/>
            <person name="Pitluck S."/>
            <person name="Chertkov O."/>
            <person name="Detter J.C."/>
            <person name="Han C."/>
            <person name="Tapia R."/>
            <person name="Land M."/>
            <person name="Hauser L."/>
            <person name="Jeffries C."/>
            <person name="Kyrpides N."/>
            <person name="Ivanova N."/>
            <person name="Mikhailova N."/>
            <person name="Brumm P."/>
            <person name="Mead D."/>
            <person name="Woyke T."/>
        </authorList>
    </citation>
    <scope>NUCLEOTIDE SEQUENCE [LARGE SCALE GENOMIC DNA]</scope>
    <source>
        <strain evidence="3">DSM 2522</strain>
    </source>
</reference>
<proteinExistence type="predicted"/>
<dbReference type="STRING" id="649639.Bcell_2133"/>
<accession>E6U1N1</accession>
<dbReference type="PANTHER" id="PTHR45138">
    <property type="entry name" value="REGULATORY COMPONENTS OF SENSORY TRANSDUCTION SYSTEM"/>
    <property type="match status" value="1"/>
</dbReference>
<dbReference type="SUPFAM" id="SSF55073">
    <property type="entry name" value="Nucleotide cyclase"/>
    <property type="match status" value="1"/>
</dbReference>
<dbReference type="RefSeq" id="WP_013488730.1">
    <property type="nucleotide sequence ID" value="NC_014829.1"/>
</dbReference>
<dbReference type="OrthoDB" id="9759607at2"/>
<dbReference type="InterPro" id="IPR043128">
    <property type="entry name" value="Rev_trsase/Diguanyl_cyclase"/>
</dbReference>
<evidence type="ECO:0000313" key="3">
    <source>
        <dbReference type="EMBL" id="ADU30394.1"/>
    </source>
</evidence>